<keyword evidence="1" id="KW-1133">Transmembrane helix</keyword>
<sequence>MYLGMGLAGWARQGRALAGDAADDMMTFDDAVVWVKRAVALLIAWGLVTWGFSWFHLSWVLYGAVTGLAAGLLAGCVVLITIPQKLQLAAVGAITGMGVDWVTSLGQKGGPKTAINTLATAIANAIAGIMNAAETTSLPVPPRVAVAYGLWCFVFGLGLVMLLGSMQKRAK</sequence>
<keyword evidence="1" id="KW-0472">Membrane</keyword>
<reference evidence="2 3" key="1">
    <citation type="journal article" date="2019" name="Nat. Microbiol.">
        <title>Mediterranean grassland soil C-N compound turnover is dependent on rainfall and depth, and is mediated by genomically divergent microorganisms.</title>
        <authorList>
            <person name="Diamond S."/>
            <person name="Andeer P.F."/>
            <person name="Li Z."/>
            <person name="Crits-Christoph A."/>
            <person name="Burstein D."/>
            <person name="Anantharaman K."/>
            <person name="Lane K.R."/>
            <person name="Thomas B.C."/>
            <person name="Pan C."/>
            <person name="Northen T.R."/>
            <person name="Banfield J.F."/>
        </authorList>
    </citation>
    <scope>NUCLEOTIDE SEQUENCE [LARGE SCALE GENOMIC DNA]</scope>
    <source>
        <strain evidence="2">NP_7</strain>
    </source>
</reference>
<name>A0A537JKC2_9BACT</name>
<dbReference type="EMBL" id="VBAO01000061">
    <property type="protein sequence ID" value="TMI83752.1"/>
    <property type="molecule type" value="Genomic_DNA"/>
</dbReference>
<dbReference type="Proteomes" id="UP000320048">
    <property type="component" value="Unassembled WGS sequence"/>
</dbReference>
<keyword evidence="1" id="KW-0812">Transmembrane</keyword>
<feature type="transmembrane region" description="Helical" evidence="1">
    <location>
        <begin position="145"/>
        <end position="164"/>
    </location>
</feature>
<organism evidence="2 3">
    <name type="scientific">Candidatus Segetimicrobium genomatis</name>
    <dbReference type="NCBI Taxonomy" id="2569760"/>
    <lineage>
        <taxon>Bacteria</taxon>
        <taxon>Bacillati</taxon>
        <taxon>Candidatus Sysuimicrobiota</taxon>
        <taxon>Candidatus Sysuimicrobiia</taxon>
        <taxon>Candidatus Sysuimicrobiales</taxon>
        <taxon>Candidatus Segetimicrobiaceae</taxon>
        <taxon>Candidatus Segetimicrobium</taxon>
    </lineage>
</organism>
<evidence type="ECO:0000313" key="3">
    <source>
        <dbReference type="Proteomes" id="UP000320048"/>
    </source>
</evidence>
<feature type="transmembrane region" description="Helical" evidence="1">
    <location>
        <begin position="34"/>
        <end position="52"/>
    </location>
</feature>
<protein>
    <submittedName>
        <fullName evidence="2">Uncharacterized protein</fullName>
    </submittedName>
</protein>
<gene>
    <name evidence="2" type="ORF">E6H04_02320</name>
</gene>
<feature type="transmembrane region" description="Helical" evidence="1">
    <location>
        <begin position="59"/>
        <end position="80"/>
    </location>
</feature>
<accession>A0A537JKC2</accession>
<evidence type="ECO:0000313" key="2">
    <source>
        <dbReference type="EMBL" id="TMI83752.1"/>
    </source>
</evidence>
<proteinExistence type="predicted"/>
<evidence type="ECO:0000256" key="1">
    <source>
        <dbReference type="SAM" id="Phobius"/>
    </source>
</evidence>
<dbReference type="AlphaFoldDB" id="A0A537JKC2"/>
<comment type="caution">
    <text evidence="2">The sequence shown here is derived from an EMBL/GenBank/DDBJ whole genome shotgun (WGS) entry which is preliminary data.</text>
</comment>